<keyword evidence="4" id="KW-1133">Transmembrane helix</keyword>
<dbReference type="InterPro" id="IPR029787">
    <property type="entry name" value="Nucleotide_cyclase"/>
</dbReference>
<feature type="domain" description="GGDEF" evidence="5">
    <location>
        <begin position="276"/>
        <end position="409"/>
    </location>
</feature>
<proteinExistence type="predicted"/>
<feature type="coiled-coil region" evidence="3">
    <location>
        <begin position="214"/>
        <end position="241"/>
    </location>
</feature>
<dbReference type="SMART" id="SM00267">
    <property type="entry name" value="GGDEF"/>
    <property type="match status" value="1"/>
</dbReference>
<dbReference type="RefSeq" id="WP_161025125.1">
    <property type="nucleotide sequence ID" value="NZ_WWCJ01000005.1"/>
</dbReference>
<sequence>MFVFDLATAITLIGFLSIMVACTFRGVHDRALGTSAGGQWALSALFGGMAALAAASARELPYFVETVVDNTLLVISLAFIHRGTAIFTGTLRPLWHYAAFIALAGLGFAWLSYVAPNVDHRIALICACRAFCYLDCIRMLRRPGLPQGTRYLLAVLALGALWSLLRLAHVLLAPSQINTFLAGGTELALLVSAGGILQVLINATQFRLESERIRDDLAHHAQRLEAQRDALRNEVTERTAELTRLATTDSLSGLANRRHFMESGQREMARARRHNRPLAVLMLDIDHFKRINDSFGHAAGDRVIEQVAQACRARTRNIDLAGRLGGEEFALLLPETGAAAAQVLAERIRHAVATLDAGRHGLPAPVSVSVGIAVLEAGDASLEALLARADQVLYRAKSLGRNQVQMAEAA</sequence>
<gene>
    <name evidence="6" type="ORF">GTP41_08395</name>
</gene>
<dbReference type="AlphaFoldDB" id="A0A6N9HGG3"/>
<dbReference type="InterPro" id="IPR043128">
    <property type="entry name" value="Rev_trsase/Diguanyl_cyclase"/>
</dbReference>
<dbReference type="PROSITE" id="PS50887">
    <property type="entry name" value="GGDEF"/>
    <property type="match status" value="1"/>
</dbReference>
<dbReference type="GO" id="GO:1902201">
    <property type="term" value="P:negative regulation of bacterial-type flagellum-dependent cell motility"/>
    <property type="evidence" value="ECO:0007669"/>
    <property type="project" value="TreeGrafter"/>
</dbReference>
<dbReference type="SUPFAM" id="SSF55073">
    <property type="entry name" value="Nucleotide cyclase"/>
    <property type="match status" value="1"/>
</dbReference>
<dbReference type="GO" id="GO:0052621">
    <property type="term" value="F:diguanylate cyclase activity"/>
    <property type="evidence" value="ECO:0007669"/>
    <property type="project" value="UniProtKB-EC"/>
</dbReference>
<feature type="transmembrane region" description="Helical" evidence="4">
    <location>
        <begin position="94"/>
        <end position="115"/>
    </location>
</feature>
<dbReference type="GO" id="GO:0005886">
    <property type="term" value="C:plasma membrane"/>
    <property type="evidence" value="ECO:0007669"/>
    <property type="project" value="TreeGrafter"/>
</dbReference>
<comment type="caution">
    <text evidence="6">The sequence shown here is derived from an EMBL/GenBank/DDBJ whole genome shotgun (WGS) entry which is preliminary data.</text>
</comment>
<keyword evidence="4" id="KW-0472">Membrane</keyword>
<keyword evidence="3" id="KW-0175">Coiled coil</keyword>
<evidence type="ECO:0000313" key="6">
    <source>
        <dbReference type="EMBL" id="MYN02122.1"/>
    </source>
</evidence>
<feature type="transmembrane region" description="Helical" evidence="4">
    <location>
        <begin position="62"/>
        <end position="82"/>
    </location>
</feature>
<name>A0A6N9HGG3_9BURK</name>
<dbReference type="GO" id="GO:0043709">
    <property type="term" value="P:cell adhesion involved in single-species biofilm formation"/>
    <property type="evidence" value="ECO:0007669"/>
    <property type="project" value="TreeGrafter"/>
</dbReference>
<dbReference type="Pfam" id="PF00990">
    <property type="entry name" value="GGDEF"/>
    <property type="match status" value="1"/>
</dbReference>
<keyword evidence="7" id="KW-1185">Reference proteome</keyword>
<organism evidence="6 7">
    <name type="scientific">Pseudoduganella guangdongensis</name>
    <dbReference type="NCBI Taxonomy" id="2692179"/>
    <lineage>
        <taxon>Bacteria</taxon>
        <taxon>Pseudomonadati</taxon>
        <taxon>Pseudomonadota</taxon>
        <taxon>Betaproteobacteria</taxon>
        <taxon>Burkholderiales</taxon>
        <taxon>Oxalobacteraceae</taxon>
        <taxon>Telluria group</taxon>
        <taxon>Pseudoduganella</taxon>
    </lineage>
</organism>
<evidence type="ECO:0000259" key="5">
    <source>
        <dbReference type="PROSITE" id="PS50887"/>
    </source>
</evidence>
<protein>
    <recommendedName>
        <fullName evidence="1">diguanylate cyclase</fullName>
        <ecNumber evidence="1">2.7.7.65</ecNumber>
    </recommendedName>
</protein>
<evidence type="ECO:0000313" key="7">
    <source>
        <dbReference type="Proteomes" id="UP000448575"/>
    </source>
</evidence>
<dbReference type="Gene3D" id="3.30.70.270">
    <property type="match status" value="1"/>
</dbReference>
<keyword evidence="4" id="KW-0812">Transmembrane</keyword>
<accession>A0A6N9HGG3</accession>
<dbReference type="EC" id="2.7.7.65" evidence="1"/>
<feature type="transmembrane region" description="Helical" evidence="4">
    <location>
        <begin position="6"/>
        <end position="27"/>
    </location>
</feature>
<feature type="transmembrane region" description="Helical" evidence="4">
    <location>
        <begin position="39"/>
        <end position="56"/>
    </location>
</feature>
<comment type="catalytic activity">
    <reaction evidence="2">
        <text>2 GTP = 3',3'-c-di-GMP + 2 diphosphate</text>
        <dbReference type="Rhea" id="RHEA:24898"/>
        <dbReference type="ChEBI" id="CHEBI:33019"/>
        <dbReference type="ChEBI" id="CHEBI:37565"/>
        <dbReference type="ChEBI" id="CHEBI:58805"/>
        <dbReference type="EC" id="2.7.7.65"/>
    </reaction>
</comment>
<feature type="transmembrane region" description="Helical" evidence="4">
    <location>
        <begin position="152"/>
        <end position="173"/>
    </location>
</feature>
<dbReference type="FunFam" id="3.30.70.270:FF:000001">
    <property type="entry name" value="Diguanylate cyclase domain protein"/>
    <property type="match status" value="1"/>
</dbReference>
<evidence type="ECO:0000256" key="4">
    <source>
        <dbReference type="SAM" id="Phobius"/>
    </source>
</evidence>
<feature type="transmembrane region" description="Helical" evidence="4">
    <location>
        <begin position="179"/>
        <end position="201"/>
    </location>
</feature>
<dbReference type="CDD" id="cd01949">
    <property type="entry name" value="GGDEF"/>
    <property type="match status" value="1"/>
</dbReference>
<dbReference type="NCBIfam" id="TIGR00254">
    <property type="entry name" value="GGDEF"/>
    <property type="match status" value="1"/>
</dbReference>
<evidence type="ECO:0000256" key="2">
    <source>
        <dbReference type="ARBA" id="ARBA00034247"/>
    </source>
</evidence>
<dbReference type="InterPro" id="IPR000160">
    <property type="entry name" value="GGDEF_dom"/>
</dbReference>
<dbReference type="PANTHER" id="PTHR45138">
    <property type="entry name" value="REGULATORY COMPONENTS OF SENSORY TRANSDUCTION SYSTEM"/>
    <property type="match status" value="1"/>
</dbReference>
<reference evidence="6 7" key="1">
    <citation type="submission" date="2019-12" db="EMBL/GenBank/DDBJ databases">
        <title>Novel species isolated from a subtropical stream in China.</title>
        <authorList>
            <person name="Lu H."/>
        </authorList>
    </citation>
    <scope>NUCLEOTIDE SEQUENCE [LARGE SCALE GENOMIC DNA]</scope>
    <source>
        <strain evidence="6 7">DS3</strain>
    </source>
</reference>
<dbReference type="EMBL" id="WWCJ01000005">
    <property type="protein sequence ID" value="MYN02122.1"/>
    <property type="molecule type" value="Genomic_DNA"/>
</dbReference>
<dbReference type="PANTHER" id="PTHR45138:SF9">
    <property type="entry name" value="DIGUANYLATE CYCLASE DGCM-RELATED"/>
    <property type="match status" value="1"/>
</dbReference>
<evidence type="ECO:0000256" key="1">
    <source>
        <dbReference type="ARBA" id="ARBA00012528"/>
    </source>
</evidence>
<dbReference type="InterPro" id="IPR050469">
    <property type="entry name" value="Diguanylate_Cyclase"/>
</dbReference>
<evidence type="ECO:0000256" key="3">
    <source>
        <dbReference type="SAM" id="Coils"/>
    </source>
</evidence>
<dbReference type="Proteomes" id="UP000448575">
    <property type="component" value="Unassembled WGS sequence"/>
</dbReference>